<dbReference type="Proteomes" id="UP000215335">
    <property type="component" value="Unassembled WGS sequence"/>
</dbReference>
<comment type="caution">
    <text evidence="2">The sequence shown here is derived from an EMBL/GenBank/DDBJ whole genome shotgun (WGS) entry which is preliminary data.</text>
</comment>
<reference evidence="2 3" key="1">
    <citation type="journal article" date="2017" name="Curr. Biol.">
        <title>The Evolution of Venom by Co-option of Single-Copy Genes.</title>
        <authorList>
            <person name="Martinson E.O."/>
            <person name="Mrinalini"/>
            <person name="Kelkar Y.D."/>
            <person name="Chang C.H."/>
            <person name="Werren J.H."/>
        </authorList>
    </citation>
    <scope>NUCLEOTIDE SEQUENCE [LARGE SCALE GENOMIC DNA]</scope>
    <source>
        <strain evidence="2 3">Alberta</strain>
        <tissue evidence="2">Whole body</tissue>
    </source>
</reference>
<keyword evidence="3" id="KW-1185">Reference proteome</keyword>
<proteinExistence type="predicted"/>
<dbReference type="EMBL" id="NNAY01001781">
    <property type="protein sequence ID" value="OXU22936.1"/>
    <property type="molecule type" value="Genomic_DNA"/>
</dbReference>
<feature type="non-terminal residue" evidence="2">
    <location>
        <position position="1"/>
    </location>
</feature>
<feature type="region of interest" description="Disordered" evidence="1">
    <location>
        <begin position="1"/>
        <end position="34"/>
    </location>
</feature>
<evidence type="ECO:0000313" key="3">
    <source>
        <dbReference type="Proteomes" id="UP000215335"/>
    </source>
</evidence>
<organism evidence="2 3">
    <name type="scientific">Trichomalopsis sarcophagae</name>
    <dbReference type="NCBI Taxonomy" id="543379"/>
    <lineage>
        <taxon>Eukaryota</taxon>
        <taxon>Metazoa</taxon>
        <taxon>Ecdysozoa</taxon>
        <taxon>Arthropoda</taxon>
        <taxon>Hexapoda</taxon>
        <taxon>Insecta</taxon>
        <taxon>Pterygota</taxon>
        <taxon>Neoptera</taxon>
        <taxon>Endopterygota</taxon>
        <taxon>Hymenoptera</taxon>
        <taxon>Apocrita</taxon>
        <taxon>Proctotrupomorpha</taxon>
        <taxon>Chalcidoidea</taxon>
        <taxon>Pteromalidae</taxon>
        <taxon>Pteromalinae</taxon>
        <taxon>Trichomalopsis</taxon>
    </lineage>
</organism>
<evidence type="ECO:0000256" key="1">
    <source>
        <dbReference type="SAM" id="MobiDB-lite"/>
    </source>
</evidence>
<sequence length="90" mass="9857">ALPSSPEGVRIAQQEQQREPIRPERNKSDSSVGRATRRLFETGELYVHNQPLRAFSRAPGAEIVKTMSSATVITTSVLTTTDNNSCAPVF</sequence>
<evidence type="ECO:0000313" key="2">
    <source>
        <dbReference type="EMBL" id="OXU22936.1"/>
    </source>
</evidence>
<gene>
    <name evidence="2" type="ORF">TSAR_006663</name>
</gene>
<accession>A0A232EX33</accession>
<name>A0A232EX33_9HYME</name>
<protein>
    <submittedName>
        <fullName evidence="2">Uncharacterized protein</fullName>
    </submittedName>
</protein>
<dbReference type="AlphaFoldDB" id="A0A232EX33"/>
<feature type="compositionally biased region" description="Basic and acidic residues" evidence="1">
    <location>
        <begin position="16"/>
        <end position="28"/>
    </location>
</feature>